<feature type="domain" description="Nucleotidyl transferase" evidence="6">
    <location>
        <begin position="22"/>
        <end position="150"/>
    </location>
</feature>
<evidence type="ECO:0000259" key="6">
    <source>
        <dbReference type="Pfam" id="PF00483"/>
    </source>
</evidence>
<evidence type="ECO:0000256" key="1">
    <source>
        <dbReference type="ARBA" id="ARBA00004514"/>
    </source>
</evidence>
<dbReference type="Gene3D" id="3.90.550.10">
    <property type="entry name" value="Spore Coat Polysaccharide Biosynthesis Protein SpsA, Chain A"/>
    <property type="match status" value="1"/>
</dbReference>
<dbReference type="GO" id="GO:0003743">
    <property type="term" value="F:translation initiation factor activity"/>
    <property type="evidence" value="ECO:0007669"/>
    <property type="project" value="TreeGrafter"/>
</dbReference>
<dbReference type="SUPFAM" id="SSF53448">
    <property type="entry name" value="Nucleotide-diphospho-sugar transferases"/>
    <property type="match status" value="1"/>
</dbReference>
<organism evidence="8">
    <name type="scientific">Medioppia subpectinata</name>
    <dbReference type="NCBI Taxonomy" id="1979941"/>
    <lineage>
        <taxon>Eukaryota</taxon>
        <taxon>Metazoa</taxon>
        <taxon>Ecdysozoa</taxon>
        <taxon>Arthropoda</taxon>
        <taxon>Chelicerata</taxon>
        <taxon>Arachnida</taxon>
        <taxon>Acari</taxon>
        <taxon>Acariformes</taxon>
        <taxon>Sarcoptiformes</taxon>
        <taxon>Oribatida</taxon>
        <taxon>Brachypylina</taxon>
        <taxon>Oppioidea</taxon>
        <taxon>Oppiidae</taxon>
        <taxon>Medioppia</taxon>
    </lineage>
</organism>
<evidence type="ECO:0000256" key="5">
    <source>
        <dbReference type="SAM" id="MobiDB-lite"/>
    </source>
</evidence>
<comment type="similarity">
    <text evidence="2">Belongs to the eIF-2B gamma/epsilon subunits family.</text>
</comment>
<accession>A0A7R9KXJ9</accession>
<keyword evidence="3" id="KW-0963">Cytoplasm</keyword>
<dbReference type="GO" id="GO:0031369">
    <property type="term" value="F:translation initiation factor binding"/>
    <property type="evidence" value="ECO:0007669"/>
    <property type="project" value="TreeGrafter"/>
</dbReference>
<comment type="subcellular location">
    <subcellularLocation>
        <location evidence="1">Cytoplasm</location>
        <location evidence="1">Cytosol</location>
    </subcellularLocation>
</comment>
<dbReference type="GO" id="GO:0005851">
    <property type="term" value="C:eukaryotic translation initiation factor 2B complex"/>
    <property type="evidence" value="ECO:0007669"/>
    <property type="project" value="TreeGrafter"/>
</dbReference>
<gene>
    <name evidence="8" type="ORF">OSB1V03_LOCUS11340</name>
</gene>
<dbReference type="GO" id="GO:0005085">
    <property type="term" value="F:guanyl-nucleotide exchange factor activity"/>
    <property type="evidence" value="ECO:0007669"/>
    <property type="project" value="TreeGrafter"/>
</dbReference>
<dbReference type="EMBL" id="OC863335">
    <property type="protein sequence ID" value="CAD7630929.1"/>
    <property type="molecule type" value="Genomic_DNA"/>
</dbReference>
<comment type="subunit">
    <text evidence="4">Component of the translation initiation factor 2B (eIF2B) complex which is a heterodecamer of two sets of five different subunits: alpha, beta, gamma, delta and epsilon. Subunits alpha, beta and delta comprise a regulatory subcomplex and subunits epsilon and gamma comprise a catalytic subcomplex. Within the complex, the hexameric regulatory complex resides at the center, with the two heterodimeric catalytic subcomplexes bound on opposite sides.</text>
</comment>
<evidence type="ECO:0000259" key="7">
    <source>
        <dbReference type="Pfam" id="PF25084"/>
    </source>
</evidence>
<dbReference type="InterPro" id="IPR035543">
    <property type="entry name" value="eIF-2B_epsilon_N"/>
</dbReference>
<dbReference type="Gene3D" id="2.160.10.10">
    <property type="entry name" value="Hexapeptide repeat proteins"/>
    <property type="match status" value="1"/>
</dbReference>
<feature type="non-terminal residue" evidence="8">
    <location>
        <position position="1"/>
    </location>
</feature>
<dbReference type="InterPro" id="IPR051956">
    <property type="entry name" value="eIF2B_epsilon"/>
</dbReference>
<reference evidence="8" key="1">
    <citation type="submission" date="2020-11" db="EMBL/GenBank/DDBJ databases">
        <authorList>
            <person name="Tran Van P."/>
        </authorList>
    </citation>
    <scope>NUCLEOTIDE SEQUENCE</scope>
</reference>
<sequence length="535" mass="60861">MSRQKKVSAVDTSVKQEDVIQAVILADSFTSRFAPITQFKPRVLLPLVNRPLLEYTLEFLSNAGIDETFIFSCSHWQQIKEFIAESPFLRTNNSMSVRVFAGESFQSMGDALRELDSKAIIKSDFILINGDSIGNLPLKEMRAQHKINRLRDKGCIMTTVFRRAKPNHRIRSSEDEFVTVVDSDSHKILHFERIMNNRRLEIPLSKFQDNASVDIHHDLQDTHISICSVSVPPLFTDNFDYETRDHFIDGIIVHEELLGHSIYAHIVDTGYCARVNNISSYDRICKDILQRFTHPTVPEMQTSCTYQRHNIYKKTGVHLEVDTKIKENVAIGTDSSFGSKTFITNSTVGSNCRIGNNVTIEDTYIWDNVVIEDNCVLKQCIIADNVHLKSNVTIKGGSLISYNVVLGPNITLKKFSHIFYDTDKKGVKFDTSIVGNEGKGVVYIADKDDESEEEEAVFEEIWGESDDENEDEDEDKWTTSTTFSDNNTSDNELIDTDLVDDTKVFFDEVVDSLQRGIKERVDCDNLILEINSSKY</sequence>
<evidence type="ECO:0000256" key="2">
    <source>
        <dbReference type="ARBA" id="ARBA00007878"/>
    </source>
</evidence>
<evidence type="ECO:0000313" key="8">
    <source>
        <dbReference type="EMBL" id="CAD7630929.1"/>
    </source>
</evidence>
<proteinExistence type="inferred from homology"/>
<dbReference type="InterPro" id="IPR056764">
    <property type="entry name" value="LbH_EIF2B3/5"/>
</dbReference>
<evidence type="ECO:0000313" key="9">
    <source>
        <dbReference type="Proteomes" id="UP000759131"/>
    </source>
</evidence>
<evidence type="ECO:0008006" key="10">
    <source>
        <dbReference type="Google" id="ProtNLM"/>
    </source>
</evidence>
<protein>
    <recommendedName>
        <fullName evidence="10">EIF-2B GDP-GTP exchange factor subunit epsilon</fullName>
    </recommendedName>
</protein>
<dbReference type="AlphaFoldDB" id="A0A7R9KXJ9"/>
<dbReference type="PANTHER" id="PTHR45887">
    <property type="entry name" value="TRANSLATION INITIATION FACTOR EIF-2B SUBUNIT EPSILON"/>
    <property type="match status" value="1"/>
</dbReference>
<dbReference type="InterPro" id="IPR005835">
    <property type="entry name" value="NTP_transferase_dom"/>
</dbReference>
<feature type="domain" description="EIF2B subunit epsilon/gamma LbH" evidence="7">
    <location>
        <begin position="308"/>
        <end position="412"/>
    </location>
</feature>
<keyword evidence="9" id="KW-1185">Reference proteome</keyword>
<dbReference type="CDD" id="cd04197">
    <property type="entry name" value="eIF-2B_epsilon_N"/>
    <property type="match status" value="1"/>
</dbReference>
<evidence type="ECO:0000256" key="4">
    <source>
        <dbReference type="ARBA" id="ARBA00046432"/>
    </source>
</evidence>
<evidence type="ECO:0000256" key="3">
    <source>
        <dbReference type="ARBA" id="ARBA00022490"/>
    </source>
</evidence>
<dbReference type="EMBL" id="CAJPIZ010008760">
    <property type="protein sequence ID" value="CAG2111359.1"/>
    <property type="molecule type" value="Genomic_DNA"/>
</dbReference>
<dbReference type="CDD" id="cd05787">
    <property type="entry name" value="LbH_eIF2B_epsilon"/>
    <property type="match status" value="1"/>
</dbReference>
<dbReference type="Proteomes" id="UP000759131">
    <property type="component" value="Unassembled WGS sequence"/>
</dbReference>
<feature type="compositionally biased region" description="Acidic residues" evidence="5">
    <location>
        <begin position="464"/>
        <end position="475"/>
    </location>
</feature>
<dbReference type="PANTHER" id="PTHR45887:SF1">
    <property type="entry name" value="TRANSLATION INITIATION FACTOR EIF-2B SUBUNIT EPSILON"/>
    <property type="match status" value="1"/>
</dbReference>
<dbReference type="Gene3D" id="1.25.40.180">
    <property type="match status" value="1"/>
</dbReference>
<dbReference type="FunFam" id="3.90.550.10:FF:000066">
    <property type="entry name" value="Translation initiation factor eIF-2B subunit epsilon"/>
    <property type="match status" value="1"/>
</dbReference>
<dbReference type="Pfam" id="PF25084">
    <property type="entry name" value="LbH_EIF2B"/>
    <property type="match status" value="1"/>
</dbReference>
<dbReference type="InterPro" id="IPR029044">
    <property type="entry name" value="Nucleotide-diphossugar_trans"/>
</dbReference>
<dbReference type="OrthoDB" id="424572at2759"/>
<feature type="region of interest" description="Disordered" evidence="5">
    <location>
        <begin position="464"/>
        <end position="484"/>
    </location>
</feature>
<dbReference type="Pfam" id="PF00483">
    <property type="entry name" value="NTP_transferase"/>
    <property type="match status" value="1"/>
</dbReference>
<name>A0A7R9KXJ9_9ACAR</name>